<accession>A0ABT6WP89</accession>
<dbReference type="Gene3D" id="3.40.50.720">
    <property type="entry name" value="NAD(P)-binding Rossmann-like Domain"/>
    <property type="match status" value="1"/>
</dbReference>
<comment type="function">
    <text evidence="4">Catalyzes the NADPH-dependent reduction of ketopantoate into pantoic acid.</text>
</comment>
<dbReference type="NCBIfam" id="TIGR00745">
    <property type="entry name" value="apbA_panE"/>
    <property type="match status" value="1"/>
</dbReference>
<evidence type="ECO:0000259" key="6">
    <source>
        <dbReference type="Pfam" id="PF08546"/>
    </source>
</evidence>
<dbReference type="InterPro" id="IPR036291">
    <property type="entry name" value="NAD(P)-bd_dom_sf"/>
</dbReference>
<keyword evidence="3 4" id="KW-0560">Oxidoreductase</keyword>
<dbReference type="InterPro" id="IPR003710">
    <property type="entry name" value="ApbA"/>
</dbReference>
<evidence type="ECO:0000313" key="7">
    <source>
        <dbReference type="EMBL" id="MDI6101530.1"/>
    </source>
</evidence>
<dbReference type="SUPFAM" id="SSF51735">
    <property type="entry name" value="NAD(P)-binding Rossmann-fold domains"/>
    <property type="match status" value="1"/>
</dbReference>
<keyword evidence="8" id="KW-1185">Reference proteome</keyword>
<dbReference type="Gene3D" id="1.10.1040.10">
    <property type="entry name" value="N-(1-d-carboxylethyl)-l-norvaline Dehydrogenase, domain 2"/>
    <property type="match status" value="1"/>
</dbReference>
<feature type="domain" description="Ketopantoate reductase N-terminal" evidence="5">
    <location>
        <begin position="3"/>
        <end position="148"/>
    </location>
</feature>
<dbReference type="PANTHER" id="PTHR21708">
    <property type="entry name" value="PROBABLE 2-DEHYDROPANTOATE 2-REDUCTASE"/>
    <property type="match status" value="1"/>
</dbReference>
<organism evidence="7 8">
    <name type="scientific">Actinoplanes sandaracinus</name>
    <dbReference type="NCBI Taxonomy" id="3045177"/>
    <lineage>
        <taxon>Bacteria</taxon>
        <taxon>Bacillati</taxon>
        <taxon>Actinomycetota</taxon>
        <taxon>Actinomycetes</taxon>
        <taxon>Micromonosporales</taxon>
        <taxon>Micromonosporaceae</taxon>
        <taxon>Actinoplanes</taxon>
    </lineage>
</organism>
<dbReference type="EMBL" id="JASCTH010000015">
    <property type="protein sequence ID" value="MDI6101530.1"/>
    <property type="molecule type" value="Genomic_DNA"/>
</dbReference>
<dbReference type="RefSeq" id="WP_282762423.1">
    <property type="nucleotide sequence ID" value="NZ_JASCTH010000015.1"/>
</dbReference>
<evidence type="ECO:0000313" key="8">
    <source>
        <dbReference type="Proteomes" id="UP001241758"/>
    </source>
</evidence>
<dbReference type="Pfam" id="PF08546">
    <property type="entry name" value="ApbA_C"/>
    <property type="match status" value="1"/>
</dbReference>
<evidence type="ECO:0000256" key="4">
    <source>
        <dbReference type="RuleBase" id="RU362068"/>
    </source>
</evidence>
<proteinExistence type="inferred from homology"/>
<dbReference type="InterPro" id="IPR008927">
    <property type="entry name" value="6-PGluconate_DH-like_C_sf"/>
</dbReference>
<reference evidence="7 8" key="1">
    <citation type="submission" date="2023-05" db="EMBL/GenBank/DDBJ databases">
        <title>Actinoplanes sp. NEAU-A12 genome sequencing.</title>
        <authorList>
            <person name="Wang Z.-S."/>
        </authorList>
    </citation>
    <scope>NUCLEOTIDE SEQUENCE [LARGE SCALE GENOMIC DNA]</scope>
    <source>
        <strain evidence="7 8">NEAU-A12</strain>
    </source>
</reference>
<keyword evidence="4" id="KW-0566">Pantothenate biosynthesis</keyword>
<feature type="domain" description="Ketopantoate reductase C-terminal" evidence="6">
    <location>
        <begin position="185"/>
        <end position="299"/>
    </location>
</feature>
<protein>
    <recommendedName>
        <fullName evidence="4">2-dehydropantoate 2-reductase</fullName>
        <ecNumber evidence="4">1.1.1.169</ecNumber>
    </recommendedName>
    <alternativeName>
        <fullName evidence="4">Ketopantoate reductase</fullName>
    </alternativeName>
</protein>
<comment type="pathway">
    <text evidence="4">Cofactor biosynthesis; (R)-pantothenate biosynthesis; (R)-pantoate from 3-methyl-2-oxobutanoate: step 2/2.</text>
</comment>
<gene>
    <name evidence="7" type="ORF">QLQ12_23200</name>
</gene>
<evidence type="ECO:0000259" key="5">
    <source>
        <dbReference type="Pfam" id="PF02558"/>
    </source>
</evidence>
<dbReference type="Proteomes" id="UP001241758">
    <property type="component" value="Unassembled WGS sequence"/>
</dbReference>
<evidence type="ECO:0000256" key="3">
    <source>
        <dbReference type="ARBA" id="ARBA00023002"/>
    </source>
</evidence>
<dbReference type="SUPFAM" id="SSF48179">
    <property type="entry name" value="6-phosphogluconate dehydrogenase C-terminal domain-like"/>
    <property type="match status" value="1"/>
</dbReference>
<sequence>MRILMVGAGATGGYFGGRLAQAGRDVTFLVRPGRARRLAERGLRIKSPGGETVLTPRLITEVDGVYDLILIAVKSYSLHQALSDLAPAAGRDAVIVPLLNGMRHIGELIQRFGADRAWGGVCMIHGTLDEDGDVVQMSGLHRLSYGPLGDSSWSASSGQDEDGRLAAVTEALSGAGFDSRPSTTIVQELWDKWVMLATLGAATTLLRGSIGAIHKAPGGPEFLHAIAAEASAVAAAAGHPIQGRAAAMLEATIATTEPTTSSMYRDLIQGLPVEGDAIVGDMVAEAAKHQVPAPLLSAAHTGLSVYSSTL</sequence>
<dbReference type="Pfam" id="PF02558">
    <property type="entry name" value="ApbA"/>
    <property type="match status" value="1"/>
</dbReference>
<dbReference type="EC" id="1.1.1.169" evidence="4"/>
<evidence type="ECO:0000256" key="2">
    <source>
        <dbReference type="ARBA" id="ARBA00022857"/>
    </source>
</evidence>
<dbReference type="InterPro" id="IPR013332">
    <property type="entry name" value="KPR_N"/>
</dbReference>
<comment type="caution">
    <text evidence="7">The sequence shown here is derived from an EMBL/GenBank/DDBJ whole genome shotgun (WGS) entry which is preliminary data.</text>
</comment>
<comment type="catalytic activity">
    <reaction evidence="4">
        <text>(R)-pantoate + NADP(+) = 2-dehydropantoate + NADPH + H(+)</text>
        <dbReference type="Rhea" id="RHEA:16233"/>
        <dbReference type="ChEBI" id="CHEBI:11561"/>
        <dbReference type="ChEBI" id="CHEBI:15378"/>
        <dbReference type="ChEBI" id="CHEBI:15980"/>
        <dbReference type="ChEBI" id="CHEBI:57783"/>
        <dbReference type="ChEBI" id="CHEBI:58349"/>
        <dbReference type="EC" id="1.1.1.169"/>
    </reaction>
</comment>
<name>A0ABT6WP89_9ACTN</name>
<keyword evidence="2 4" id="KW-0521">NADP</keyword>
<dbReference type="InterPro" id="IPR013752">
    <property type="entry name" value="KPA_reductase"/>
</dbReference>
<dbReference type="InterPro" id="IPR013328">
    <property type="entry name" value="6PGD_dom2"/>
</dbReference>
<dbReference type="PANTHER" id="PTHR21708:SF26">
    <property type="entry name" value="2-DEHYDROPANTOATE 2-REDUCTASE"/>
    <property type="match status" value="1"/>
</dbReference>
<evidence type="ECO:0000256" key="1">
    <source>
        <dbReference type="ARBA" id="ARBA00007870"/>
    </source>
</evidence>
<dbReference type="InterPro" id="IPR051402">
    <property type="entry name" value="KPR-Related"/>
</dbReference>
<comment type="similarity">
    <text evidence="1 4">Belongs to the ketopantoate reductase family.</text>
</comment>